<dbReference type="OrthoDB" id="2205812at2759"/>
<sequence length="173" mass="19966">MMVRCGNEISRAFKYFCGVRQGFPMSPILFDIYINDIFEGMDGVEVPGLEEKILGLLFSDDAVILADSEISLKNSFLKLNLWAEKWRMKINNKKCGVIPVDAAVESQLFIQQKPVQAVDEYTYLGLKFNKIGRTRMHSKITPKMPEERYTLAIIFLNGWIYRLNSKSWLSKRS</sequence>
<dbReference type="InterPro" id="IPR043128">
    <property type="entry name" value="Rev_trsase/Diguanyl_cyclase"/>
</dbReference>
<gene>
    <name evidence="2" type="ORF">AYI70_g1680</name>
</gene>
<dbReference type="PANTHER" id="PTHR47027:SF20">
    <property type="entry name" value="REVERSE TRANSCRIPTASE-LIKE PROTEIN WITH RNA-DIRECTED DNA POLYMERASE DOMAIN"/>
    <property type="match status" value="1"/>
</dbReference>
<comment type="caution">
    <text evidence="2">The sequence shown here is derived from an EMBL/GenBank/DDBJ whole genome shotgun (WGS) entry which is preliminary data.</text>
</comment>
<organism evidence="2 3">
    <name type="scientific">Smittium culicis</name>
    <dbReference type="NCBI Taxonomy" id="133412"/>
    <lineage>
        <taxon>Eukaryota</taxon>
        <taxon>Fungi</taxon>
        <taxon>Fungi incertae sedis</taxon>
        <taxon>Zoopagomycota</taxon>
        <taxon>Kickxellomycotina</taxon>
        <taxon>Harpellomycetes</taxon>
        <taxon>Harpellales</taxon>
        <taxon>Legeriomycetaceae</taxon>
        <taxon>Smittium</taxon>
    </lineage>
</organism>
<dbReference type="PANTHER" id="PTHR47027">
    <property type="entry name" value="REVERSE TRANSCRIPTASE DOMAIN-CONTAINING PROTEIN"/>
    <property type="match status" value="1"/>
</dbReference>
<evidence type="ECO:0000313" key="2">
    <source>
        <dbReference type="EMBL" id="OMJ24286.1"/>
    </source>
</evidence>
<dbReference type="Gene3D" id="3.30.70.270">
    <property type="match status" value="1"/>
</dbReference>
<keyword evidence="3" id="KW-1185">Reference proteome</keyword>
<evidence type="ECO:0000259" key="1">
    <source>
        <dbReference type="PROSITE" id="PS50878"/>
    </source>
</evidence>
<reference evidence="2 3" key="1">
    <citation type="submission" date="2017-01" db="EMBL/GenBank/DDBJ databases">
        <authorList>
            <person name="Mah S.A."/>
            <person name="Swanson W.J."/>
            <person name="Moy G.W."/>
            <person name="Vacquier V.D."/>
        </authorList>
    </citation>
    <scope>NUCLEOTIDE SEQUENCE [LARGE SCALE GENOMIC DNA]</scope>
    <source>
        <strain evidence="2 3">GSMNP</strain>
    </source>
</reference>
<name>A0A1R1YC95_9FUNG</name>
<evidence type="ECO:0000313" key="3">
    <source>
        <dbReference type="Proteomes" id="UP000187283"/>
    </source>
</evidence>
<dbReference type="PROSITE" id="PS50878">
    <property type="entry name" value="RT_POL"/>
    <property type="match status" value="1"/>
</dbReference>
<dbReference type="InterPro" id="IPR043502">
    <property type="entry name" value="DNA/RNA_pol_sf"/>
</dbReference>
<feature type="domain" description="Reverse transcriptase" evidence="1">
    <location>
        <begin position="1"/>
        <end position="128"/>
    </location>
</feature>
<dbReference type="InterPro" id="IPR000477">
    <property type="entry name" value="RT_dom"/>
</dbReference>
<protein>
    <submittedName>
        <fullName evidence="2">Retrovirus-related Pol polyprotein from type-1 retrotransposable element R2</fullName>
    </submittedName>
</protein>
<dbReference type="EMBL" id="LSSN01000373">
    <property type="protein sequence ID" value="OMJ24286.1"/>
    <property type="molecule type" value="Genomic_DNA"/>
</dbReference>
<accession>A0A1R1YC95</accession>
<dbReference type="SUPFAM" id="SSF56672">
    <property type="entry name" value="DNA/RNA polymerases"/>
    <property type="match status" value="1"/>
</dbReference>
<dbReference type="AlphaFoldDB" id="A0A1R1YC95"/>
<dbReference type="Pfam" id="PF00078">
    <property type="entry name" value="RVT_1"/>
    <property type="match status" value="1"/>
</dbReference>
<dbReference type="Proteomes" id="UP000187283">
    <property type="component" value="Unassembled WGS sequence"/>
</dbReference>
<proteinExistence type="predicted"/>